<dbReference type="PROSITE" id="PS51450">
    <property type="entry name" value="LRR"/>
    <property type="match status" value="1"/>
</dbReference>
<keyword evidence="6" id="KW-0732">Signal</keyword>
<dbReference type="EMBL" id="CACVKT020008758">
    <property type="protein sequence ID" value="CAC5417530.1"/>
    <property type="molecule type" value="Genomic_DNA"/>
</dbReference>
<protein>
    <recommendedName>
        <fullName evidence="15">LINGO</fullName>
    </recommendedName>
</protein>
<dbReference type="PRINTS" id="PR00019">
    <property type="entry name" value="LEURICHRPT"/>
</dbReference>
<comment type="subcellular location">
    <subcellularLocation>
        <location evidence="1">Cell membrane</location>
        <topology evidence="1">Single-pass membrane protein</topology>
    </subcellularLocation>
</comment>
<sequence length="171" mass="19571">MMLEVDCSNRILQDIPDLPANVYTLSLIKNNIKVINDYQFSLLRNLSELDLSYNKIKRLKRFSFNGLSNLLILNLNYNPLPYTERAIPSEVFKSLISLKHICIRFTGPIGSLLPEEALSNLKLLESLEIDIPKIKPYKVVFSKSFDSLVHLGTLKVGKCFLLRYKPTLSII</sequence>
<evidence type="ECO:0000256" key="7">
    <source>
        <dbReference type="ARBA" id="ARBA00022737"/>
    </source>
</evidence>
<evidence type="ECO:0000256" key="2">
    <source>
        <dbReference type="ARBA" id="ARBA00022448"/>
    </source>
</evidence>
<dbReference type="InterPro" id="IPR032675">
    <property type="entry name" value="LRR_dom_sf"/>
</dbReference>
<dbReference type="Proteomes" id="UP000507470">
    <property type="component" value="Unassembled WGS sequence"/>
</dbReference>
<keyword evidence="7" id="KW-0677">Repeat</keyword>
<evidence type="ECO:0000256" key="9">
    <source>
        <dbReference type="ARBA" id="ARBA00023065"/>
    </source>
</evidence>
<evidence type="ECO:0000256" key="5">
    <source>
        <dbReference type="ARBA" id="ARBA00022692"/>
    </source>
</evidence>
<dbReference type="GO" id="GO:0034220">
    <property type="term" value="P:monoatomic ion transmembrane transport"/>
    <property type="evidence" value="ECO:0007669"/>
    <property type="project" value="UniProtKB-KW"/>
</dbReference>
<evidence type="ECO:0000256" key="4">
    <source>
        <dbReference type="ARBA" id="ARBA00022614"/>
    </source>
</evidence>
<accession>A0A6J8EAS2</accession>
<keyword evidence="4" id="KW-0433">Leucine-rich repeat</keyword>
<dbReference type="Pfam" id="PF13855">
    <property type="entry name" value="LRR_8"/>
    <property type="match status" value="1"/>
</dbReference>
<evidence type="ECO:0000256" key="11">
    <source>
        <dbReference type="ARBA" id="ARBA00023157"/>
    </source>
</evidence>
<dbReference type="InterPro" id="IPR003591">
    <property type="entry name" value="Leu-rich_rpt_typical-subtyp"/>
</dbReference>
<evidence type="ECO:0000256" key="8">
    <source>
        <dbReference type="ARBA" id="ARBA00022989"/>
    </source>
</evidence>
<gene>
    <name evidence="13" type="ORF">MCOR_50025</name>
</gene>
<keyword evidence="8" id="KW-1133">Transmembrane helix</keyword>
<keyword evidence="12" id="KW-0407">Ion channel</keyword>
<evidence type="ECO:0000256" key="12">
    <source>
        <dbReference type="ARBA" id="ARBA00023303"/>
    </source>
</evidence>
<dbReference type="Gene3D" id="3.80.10.10">
    <property type="entry name" value="Ribonuclease Inhibitor"/>
    <property type="match status" value="1"/>
</dbReference>
<keyword evidence="11" id="KW-1015">Disulfide bond</keyword>
<name>A0A6J8EAS2_MYTCO</name>
<dbReference type="InterPro" id="IPR001611">
    <property type="entry name" value="Leu-rich_rpt"/>
</dbReference>
<keyword evidence="10" id="KW-0472">Membrane</keyword>
<keyword evidence="5" id="KW-0812">Transmembrane</keyword>
<organism evidence="13 14">
    <name type="scientific">Mytilus coruscus</name>
    <name type="common">Sea mussel</name>
    <dbReference type="NCBI Taxonomy" id="42192"/>
    <lineage>
        <taxon>Eukaryota</taxon>
        <taxon>Metazoa</taxon>
        <taxon>Spiralia</taxon>
        <taxon>Lophotrochozoa</taxon>
        <taxon>Mollusca</taxon>
        <taxon>Bivalvia</taxon>
        <taxon>Autobranchia</taxon>
        <taxon>Pteriomorphia</taxon>
        <taxon>Mytilida</taxon>
        <taxon>Mytiloidea</taxon>
        <taxon>Mytilidae</taxon>
        <taxon>Mytilinae</taxon>
        <taxon>Mytilus</taxon>
    </lineage>
</organism>
<dbReference type="OrthoDB" id="6343311at2759"/>
<reference evidence="13 14" key="1">
    <citation type="submission" date="2020-06" db="EMBL/GenBank/DDBJ databases">
        <authorList>
            <person name="Li R."/>
            <person name="Bekaert M."/>
        </authorList>
    </citation>
    <scope>NUCLEOTIDE SEQUENCE [LARGE SCALE GENOMIC DNA]</scope>
    <source>
        <strain evidence="14">wild</strain>
    </source>
</reference>
<keyword evidence="14" id="KW-1185">Reference proteome</keyword>
<dbReference type="AlphaFoldDB" id="A0A6J8EAS2"/>
<dbReference type="GO" id="GO:0005886">
    <property type="term" value="C:plasma membrane"/>
    <property type="evidence" value="ECO:0007669"/>
    <property type="project" value="UniProtKB-SubCell"/>
</dbReference>
<evidence type="ECO:0000256" key="3">
    <source>
        <dbReference type="ARBA" id="ARBA00022475"/>
    </source>
</evidence>
<proteinExistence type="predicted"/>
<evidence type="ECO:0000313" key="14">
    <source>
        <dbReference type="Proteomes" id="UP000507470"/>
    </source>
</evidence>
<evidence type="ECO:0008006" key="15">
    <source>
        <dbReference type="Google" id="ProtNLM"/>
    </source>
</evidence>
<evidence type="ECO:0000256" key="10">
    <source>
        <dbReference type="ARBA" id="ARBA00023136"/>
    </source>
</evidence>
<keyword evidence="9" id="KW-0406">Ion transport</keyword>
<dbReference type="PANTHER" id="PTHR46473:SF26">
    <property type="entry name" value="LRRNT DOMAIN-CONTAINING PROTEIN"/>
    <property type="match status" value="1"/>
</dbReference>
<dbReference type="SUPFAM" id="SSF52058">
    <property type="entry name" value="L domain-like"/>
    <property type="match status" value="1"/>
</dbReference>
<evidence type="ECO:0000313" key="13">
    <source>
        <dbReference type="EMBL" id="CAC5417530.1"/>
    </source>
</evidence>
<evidence type="ECO:0000256" key="6">
    <source>
        <dbReference type="ARBA" id="ARBA00022729"/>
    </source>
</evidence>
<dbReference type="PANTHER" id="PTHR46473">
    <property type="entry name" value="GH08155P"/>
    <property type="match status" value="1"/>
</dbReference>
<keyword evidence="2" id="KW-0813">Transport</keyword>
<dbReference type="InterPro" id="IPR051432">
    <property type="entry name" value="KCNMA1_auxiliary"/>
</dbReference>
<evidence type="ECO:0000256" key="1">
    <source>
        <dbReference type="ARBA" id="ARBA00004162"/>
    </source>
</evidence>
<keyword evidence="3" id="KW-1003">Cell membrane</keyword>
<dbReference type="SMART" id="SM00369">
    <property type="entry name" value="LRR_TYP"/>
    <property type="match status" value="2"/>
</dbReference>